<sequence>MEWVETTGRTIEEAKEAALDELGVDEQDAEFQILEEPKLGLFGRIRSEGRVRARVRPTTPRAKEDRRDRRRRTRAASAADGAAEGVAETRPPTTNGGRTGGGGGAGGGS</sequence>
<evidence type="ECO:0000256" key="1">
    <source>
        <dbReference type="SAM" id="MobiDB-lite"/>
    </source>
</evidence>
<dbReference type="Proteomes" id="UP000437736">
    <property type="component" value="Unassembled WGS sequence"/>
</dbReference>
<protein>
    <recommendedName>
        <fullName evidence="2">RNA-binding protein KhpB N-terminal domain-containing protein</fullName>
    </recommendedName>
</protein>
<dbReference type="InterPro" id="IPR038247">
    <property type="entry name" value="Jag_N_dom_sf"/>
</dbReference>
<feature type="region of interest" description="Disordered" evidence="1">
    <location>
        <begin position="52"/>
        <end position="109"/>
    </location>
</feature>
<evidence type="ECO:0000313" key="4">
    <source>
        <dbReference type="Proteomes" id="UP000437736"/>
    </source>
</evidence>
<accession>A0ABW9QXH9</accession>
<evidence type="ECO:0000313" key="3">
    <source>
        <dbReference type="EMBL" id="MST34570.1"/>
    </source>
</evidence>
<feature type="domain" description="RNA-binding protein KhpB N-terminal" evidence="2">
    <location>
        <begin position="5"/>
        <end position="56"/>
    </location>
</feature>
<name>A0ABW9QXH9_9ACTN</name>
<dbReference type="SMART" id="SM01245">
    <property type="entry name" value="Jag_N"/>
    <property type="match status" value="1"/>
</dbReference>
<dbReference type="InterPro" id="IPR032782">
    <property type="entry name" value="KhpB_N"/>
</dbReference>
<keyword evidence="4" id="KW-1185">Reference proteome</keyword>
<dbReference type="Gene3D" id="3.30.30.80">
    <property type="entry name" value="probable RNA-binding protein from clostridium symbiosum atcc 14940"/>
    <property type="match status" value="1"/>
</dbReference>
<proteinExistence type="predicted"/>
<reference evidence="3 4" key="1">
    <citation type="submission" date="2019-11" db="EMBL/GenBank/DDBJ databases">
        <title>Acidiferrimicrobium australis gen. nov., sp. nov., an acidophilic and obligately heterotrophic, member of the Actinobacteria that catalyses dissimilatory oxido- reduction of iron isolated from metal-rich acidic water in Chile.</title>
        <authorList>
            <person name="Gonzalez D."/>
            <person name="Huber K."/>
            <person name="Hedrich S."/>
            <person name="Rojas-Villalobos C."/>
            <person name="Quatrini R."/>
            <person name="Dinamarca M.A."/>
            <person name="Schwarz A."/>
            <person name="Canales C."/>
            <person name="Nancucheo I."/>
        </authorList>
    </citation>
    <scope>NUCLEOTIDE SEQUENCE [LARGE SCALE GENOMIC DNA]</scope>
    <source>
        <strain evidence="3 4">USS-CCA1</strain>
    </source>
</reference>
<dbReference type="Pfam" id="PF14804">
    <property type="entry name" value="Jag_N"/>
    <property type="match status" value="1"/>
</dbReference>
<comment type="caution">
    <text evidence="3">The sequence shown here is derived from an EMBL/GenBank/DDBJ whole genome shotgun (WGS) entry which is preliminary data.</text>
</comment>
<feature type="compositionally biased region" description="Low complexity" evidence="1">
    <location>
        <begin position="75"/>
        <end position="88"/>
    </location>
</feature>
<gene>
    <name evidence="3" type="ORF">GHK86_17810</name>
</gene>
<feature type="non-terminal residue" evidence="3">
    <location>
        <position position="109"/>
    </location>
</feature>
<evidence type="ECO:0000259" key="2">
    <source>
        <dbReference type="SMART" id="SM01245"/>
    </source>
</evidence>
<dbReference type="EMBL" id="WJHE01001074">
    <property type="protein sequence ID" value="MST34570.1"/>
    <property type="molecule type" value="Genomic_DNA"/>
</dbReference>
<organism evidence="3 4">
    <name type="scientific">Acidiferrimicrobium australe</name>
    <dbReference type="NCBI Taxonomy" id="2664430"/>
    <lineage>
        <taxon>Bacteria</taxon>
        <taxon>Bacillati</taxon>
        <taxon>Actinomycetota</taxon>
        <taxon>Acidimicrobiia</taxon>
        <taxon>Acidimicrobiales</taxon>
        <taxon>Acidimicrobiaceae</taxon>
        <taxon>Acidiferrimicrobium</taxon>
    </lineage>
</organism>
<feature type="compositionally biased region" description="Gly residues" evidence="1">
    <location>
        <begin position="97"/>
        <end position="109"/>
    </location>
</feature>